<comment type="caution">
    <text evidence="1">The sequence shown here is derived from an EMBL/GenBank/DDBJ whole genome shotgun (WGS) entry which is preliminary data.</text>
</comment>
<keyword evidence="2" id="KW-1185">Reference proteome</keyword>
<reference evidence="1" key="1">
    <citation type="journal article" date="2022" name="Int. J. Mol. Sci.">
        <title>Draft Genome of Tanacetum Coccineum: Genomic Comparison of Closely Related Tanacetum-Family Plants.</title>
        <authorList>
            <person name="Yamashiro T."/>
            <person name="Shiraishi A."/>
            <person name="Nakayama K."/>
            <person name="Satake H."/>
        </authorList>
    </citation>
    <scope>NUCLEOTIDE SEQUENCE</scope>
</reference>
<protein>
    <submittedName>
        <fullName evidence="1">Uncharacterized protein</fullName>
    </submittedName>
</protein>
<gene>
    <name evidence="1" type="ORF">Tco_0978260</name>
</gene>
<accession>A0ABQ5EMX2</accession>
<reference evidence="1" key="2">
    <citation type="submission" date="2022-01" db="EMBL/GenBank/DDBJ databases">
        <authorList>
            <person name="Yamashiro T."/>
            <person name="Shiraishi A."/>
            <person name="Satake H."/>
            <person name="Nakayama K."/>
        </authorList>
    </citation>
    <scope>NUCLEOTIDE SEQUENCE</scope>
</reference>
<dbReference type="EMBL" id="BQNB010016464">
    <property type="protein sequence ID" value="GJT52103.1"/>
    <property type="molecule type" value="Genomic_DNA"/>
</dbReference>
<sequence>MVPRAVLMRTGLKTIKNAKPLSTARSVNTVRPVSTARPKVSTVRAKGFNAVKPSACWVWRPIKPNGASLTFNKYNYIDDALEADPRANFQLKEKGFVDSGVKAHVWKS</sequence>
<name>A0ABQ5EMX2_9ASTR</name>
<evidence type="ECO:0000313" key="2">
    <source>
        <dbReference type="Proteomes" id="UP001151760"/>
    </source>
</evidence>
<proteinExistence type="predicted"/>
<dbReference type="Proteomes" id="UP001151760">
    <property type="component" value="Unassembled WGS sequence"/>
</dbReference>
<organism evidence="1 2">
    <name type="scientific">Tanacetum coccineum</name>
    <dbReference type="NCBI Taxonomy" id="301880"/>
    <lineage>
        <taxon>Eukaryota</taxon>
        <taxon>Viridiplantae</taxon>
        <taxon>Streptophyta</taxon>
        <taxon>Embryophyta</taxon>
        <taxon>Tracheophyta</taxon>
        <taxon>Spermatophyta</taxon>
        <taxon>Magnoliopsida</taxon>
        <taxon>eudicotyledons</taxon>
        <taxon>Gunneridae</taxon>
        <taxon>Pentapetalae</taxon>
        <taxon>asterids</taxon>
        <taxon>campanulids</taxon>
        <taxon>Asterales</taxon>
        <taxon>Asteraceae</taxon>
        <taxon>Asteroideae</taxon>
        <taxon>Anthemideae</taxon>
        <taxon>Anthemidinae</taxon>
        <taxon>Tanacetum</taxon>
    </lineage>
</organism>
<evidence type="ECO:0000313" key="1">
    <source>
        <dbReference type="EMBL" id="GJT52103.1"/>
    </source>
</evidence>